<reference evidence="1" key="1">
    <citation type="journal article" date="2018" name="DNA Res.">
        <title>Multiple hybrid de novo genome assembly of finger millet, an orphan allotetraploid crop.</title>
        <authorList>
            <person name="Hatakeyama M."/>
            <person name="Aluri S."/>
            <person name="Balachadran M.T."/>
            <person name="Sivarajan S.R."/>
            <person name="Patrignani A."/>
            <person name="Gruter S."/>
            <person name="Poveda L."/>
            <person name="Shimizu-Inatsugi R."/>
            <person name="Baeten J."/>
            <person name="Francoijs K.J."/>
            <person name="Nataraja K.N."/>
            <person name="Reddy Y.A.N."/>
            <person name="Phadnis S."/>
            <person name="Ravikumar R.L."/>
            <person name="Schlapbach R."/>
            <person name="Sreeman S.M."/>
            <person name="Shimizu K.K."/>
        </authorList>
    </citation>
    <scope>NUCLEOTIDE SEQUENCE</scope>
</reference>
<dbReference type="AlphaFoldDB" id="A0AAV5BSD9"/>
<evidence type="ECO:0000313" key="2">
    <source>
        <dbReference type="Proteomes" id="UP001054889"/>
    </source>
</evidence>
<reference evidence="1" key="2">
    <citation type="submission" date="2021-12" db="EMBL/GenBank/DDBJ databases">
        <title>Resequencing data analysis of finger millet.</title>
        <authorList>
            <person name="Hatakeyama M."/>
            <person name="Aluri S."/>
            <person name="Balachadran M.T."/>
            <person name="Sivarajan S.R."/>
            <person name="Poveda L."/>
            <person name="Shimizu-Inatsugi R."/>
            <person name="Schlapbach R."/>
            <person name="Sreeman S.M."/>
            <person name="Shimizu K.K."/>
        </authorList>
    </citation>
    <scope>NUCLEOTIDE SEQUENCE</scope>
</reference>
<dbReference type="Proteomes" id="UP001054889">
    <property type="component" value="Unassembled WGS sequence"/>
</dbReference>
<protein>
    <submittedName>
        <fullName evidence="1">Uncharacterized protein</fullName>
    </submittedName>
</protein>
<comment type="caution">
    <text evidence="1">The sequence shown here is derived from an EMBL/GenBank/DDBJ whole genome shotgun (WGS) entry which is preliminary data.</text>
</comment>
<gene>
    <name evidence="1" type="primary">ga04574</name>
    <name evidence="1" type="ORF">PR202_ga04574</name>
</gene>
<proteinExistence type="predicted"/>
<dbReference type="EMBL" id="BQKI01000002">
    <property type="protein sequence ID" value="GJM88503.1"/>
    <property type="molecule type" value="Genomic_DNA"/>
</dbReference>
<keyword evidence="2" id="KW-1185">Reference proteome</keyword>
<evidence type="ECO:0000313" key="1">
    <source>
        <dbReference type="EMBL" id="GJM88503.1"/>
    </source>
</evidence>
<sequence>MAILPSLSEQLSSVHDGKRISRLSFLQIPRGSTAFPGAAARVPSCVTPDGREQKVKKIDFGSSSSKFSSPTMMDMLRRNNVTSTPRQRLDLPPGPGNTSKLCFSVQKRVIVSPLRVKPGAPSGAYYPAPRDKAAVMGRAGNALRVLNPKRRQSVI</sequence>
<organism evidence="1 2">
    <name type="scientific">Eleusine coracana subsp. coracana</name>
    <dbReference type="NCBI Taxonomy" id="191504"/>
    <lineage>
        <taxon>Eukaryota</taxon>
        <taxon>Viridiplantae</taxon>
        <taxon>Streptophyta</taxon>
        <taxon>Embryophyta</taxon>
        <taxon>Tracheophyta</taxon>
        <taxon>Spermatophyta</taxon>
        <taxon>Magnoliopsida</taxon>
        <taxon>Liliopsida</taxon>
        <taxon>Poales</taxon>
        <taxon>Poaceae</taxon>
        <taxon>PACMAD clade</taxon>
        <taxon>Chloridoideae</taxon>
        <taxon>Cynodonteae</taxon>
        <taxon>Eleusininae</taxon>
        <taxon>Eleusine</taxon>
    </lineage>
</organism>
<name>A0AAV5BSD9_ELECO</name>
<accession>A0AAV5BSD9</accession>